<evidence type="ECO:0000256" key="1">
    <source>
        <dbReference type="ARBA" id="ARBA00022741"/>
    </source>
</evidence>
<reference evidence="4" key="1">
    <citation type="submission" date="2018-01" db="EMBL/GenBank/DDBJ databases">
        <authorList>
            <person name="Regsiter A."/>
            <person name="William W."/>
        </authorList>
    </citation>
    <scope>NUCLEOTIDE SEQUENCE</scope>
    <source>
        <strain evidence="4">TRIP AH-1</strain>
    </source>
</reference>
<dbReference type="SUPFAM" id="SSF52540">
    <property type="entry name" value="P-loop containing nucleoside triphosphate hydrolases"/>
    <property type="match status" value="1"/>
</dbReference>
<sequence length="249" mass="27157">MTYSIGFAGKGGTGKTTVAGLLVKYLVENKKTPVLAVDADSNSNLNEVLGLEVTETLGDAREEMKRGVSSGMTKDIFMEMKVQQAIVESKGFDLVVMGRPEGAGCYCAANTLLTAFLEKLTDNYKYVVIDNEAGMEHISRLTTNNIDLLIAVSDPTRRGIQAASRIMELTDELGLNIKRKCLIVNQTRQGQEESILQAVKEHKLELIGTVPEDDKLQELDLKGIPTVQLGPESLAVSAAYKIFDGLFKK</sequence>
<dbReference type="InterPro" id="IPR014433">
    <property type="entry name" value="CooC"/>
</dbReference>
<proteinExistence type="predicted"/>
<evidence type="ECO:0000313" key="4">
    <source>
        <dbReference type="EMBL" id="SPD73514.1"/>
    </source>
</evidence>
<dbReference type="AlphaFoldDB" id="A0A445MVH1"/>
<organism evidence="4">
    <name type="scientific">uncultured Desulfobacterium sp</name>
    <dbReference type="NCBI Taxonomy" id="201089"/>
    <lineage>
        <taxon>Bacteria</taxon>
        <taxon>Pseudomonadati</taxon>
        <taxon>Thermodesulfobacteriota</taxon>
        <taxon>Desulfobacteria</taxon>
        <taxon>Desulfobacterales</taxon>
        <taxon>Desulfobacteriaceae</taxon>
        <taxon>Desulfobacterium</taxon>
        <taxon>environmental samples</taxon>
    </lineage>
</organism>
<dbReference type="GO" id="GO:0005829">
    <property type="term" value="C:cytosol"/>
    <property type="evidence" value="ECO:0007669"/>
    <property type="project" value="TreeGrafter"/>
</dbReference>
<protein>
    <recommendedName>
        <fullName evidence="3">CobQ/CobB/MinD/ParA nucleotide binding domain-containing protein</fullName>
    </recommendedName>
</protein>
<dbReference type="PANTHER" id="PTHR43384">
    <property type="entry name" value="SEPTUM SITE-DETERMINING PROTEIN MIND HOMOLOG, CHLOROPLASTIC-RELATED"/>
    <property type="match status" value="1"/>
</dbReference>
<dbReference type="PANTHER" id="PTHR43384:SF6">
    <property type="entry name" value="SEPTUM SITE-DETERMINING PROTEIN MIND HOMOLOG, CHLOROPLASTIC"/>
    <property type="match status" value="1"/>
</dbReference>
<feature type="domain" description="CobQ/CobB/MinD/ParA nucleotide binding" evidence="3">
    <location>
        <begin position="8"/>
        <end position="225"/>
    </location>
</feature>
<dbReference type="GO" id="GO:0005524">
    <property type="term" value="F:ATP binding"/>
    <property type="evidence" value="ECO:0007669"/>
    <property type="project" value="UniProtKB-KW"/>
</dbReference>
<keyword evidence="2" id="KW-0067">ATP-binding</keyword>
<accession>A0A445MVH1</accession>
<name>A0A445MVH1_9BACT</name>
<dbReference type="Pfam" id="PF01656">
    <property type="entry name" value="CbiA"/>
    <property type="match status" value="1"/>
</dbReference>
<dbReference type="InterPro" id="IPR027417">
    <property type="entry name" value="P-loop_NTPase"/>
</dbReference>
<dbReference type="EMBL" id="OJIN01000101">
    <property type="protein sequence ID" value="SPD73514.1"/>
    <property type="molecule type" value="Genomic_DNA"/>
</dbReference>
<dbReference type="GO" id="GO:0051782">
    <property type="term" value="P:negative regulation of cell division"/>
    <property type="evidence" value="ECO:0007669"/>
    <property type="project" value="TreeGrafter"/>
</dbReference>
<evidence type="ECO:0000259" key="3">
    <source>
        <dbReference type="Pfam" id="PF01656"/>
    </source>
</evidence>
<dbReference type="PIRSF" id="PIRSF005647">
    <property type="entry name" value="CooC"/>
    <property type="match status" value="1"/>
</dbReference>
<evidence type="ECO:0000256" key="2">
    <source>
        <dbReference type="ARBA" id="ARBA00022840"/>
    </source>
</evidence>
<gene>
    <name evidence="4" type="ORF">PITCH_A190090</name>
</gene>
<dbReference type="InterPro" id="IPR002586">
    <property type="entry name" value="CobQ/CobB/MinD/ParA_Nub-bd_dom"/>
</dbReference>
<dbReference type="InterPro" id="IPR050625">
    <property type="entry name" value="ParA/MinD_ATPase"/>
</dbReference>
<dbReference type="GO" id="GO:0009898">
    <property type="term" value="C:cytoplasmic side of plasma membrane"/>
    <property type="evidence" value="ECO:0007669"/>
    <property type="project" value="TreeGrafter"/>
</dbReference>
<keyword evidence="1" id="KW-0547">Nucleotide-binding</keyword>
<dbReference type="GO" id="GO:0016887">
    <property type="term" value="F:ATP hydrolysis activity"/>
    <property type="evidence" value="ECO:0007669"/>
    <property type="project" value="TreeGrafter"/>
</dbReference>
<dbReference type="Gene3D" id="3.40.50.300">
    <property type="entry name" value="P-loop containing nucleotide triphosphate hydrolases"/>
    <property type="match status" value="1"/>
</dbReference>